<accession>A0AA39JLQ5</accession>
<comment type="caution">
    <text evidence="1">The sequence shown here is derived from an EMBL/GenBank/DDBJ whole genome shotgun (WGS) entry which is preliminary data.</text>
</comment>
<dbReference type="GeneID" id="85351626"/>
<gene>
    <name evidence="1" type="ORF">EV420DRAFT_1278272</name>
</gene>
<dbReference type="RefSeq" id="XP_060324425.1">
    <property type="nucleotide sequence ID" value="XM_060468078.1"/>
</dbReference>
<evidence type="ECO:0000313" key="1">
    <source>
        <dbReference type="EMBL" id="KAK0442738.1"/>
    </source>
</evidence>
<dbReference type="AlphaFoldDB" id="A0AA39JLQ5"/>
<keyword evidence="2" id="KW-1185">Reference proteome</keyword>
<proteinExistence type="predicted"/>
<evidence type="ECO:0000313" key="2">
    <source>
        <dbReference type="Proteomes" id="UP001175211"/>
    </source>
</evidence>
<protein>
    <submittedName>
        <fullName evidence="1">Uncharacterized protein</fullName>
    </submittedName>
</protein>
<name>A0AA39JLQ5_ARMTA</name>
<organism evidence="1 2">
    <name type="scientific">Armillaria tabescens</name>
    <name type="common">Ringless honey mushroom</name>
    <name type="synonym">Agaricus tabescens</name>
    <dbReference type="NCBI Taxonomy" id="1929756"/>
    <lineage>
        <taxon>Eukaryota</taxon>
        <taxon>Fungi</taxon>
        <taxon>Dikarya</taxon>
        <taxon>Basidiomycota</taxon>
        <taxon>Agaricomycotina</taxon>
        <taxon>Agaricomycetes</taxon>
        <taxon>Agaricomycetidae</taxon>
        <taxon>Agaricales</taxon>
        <taxon>Marasmiineae</taxon>
        <taxon>Physalacriaceae</taxon>
        <taxon>Desarmillaria</taxon>
    </lineage>
</organism>
<feature type="non-terminal residue" evidence="1">
    <location>
        <position position="1"/>
    </location>
</feature>
<dbReference type="Proteomes" id="UP001175211">
    <property type="component" value="Unassembled WGS sequence"/>
</dbReference>
<dbReference type="EMBL" id="JAUEPS010000063">
    <property type="protein sequence ID" value="KAK0442738.1"/>
    <property type="molecule type" value="Genomic_DNA"/>
</dbReference>
<sequence length="69" mass="8018">DNSTSNLKGHVEKCDLKAVQERNGPRQPRIDEITLKYTDGEFCYLTVEWLTQCHRPNTIIEDAPLQKIF</sequence>
<reference evidence="1" key="1">
    <citation type="submission" date="2023-06" db="EMBL/GenBank/DDBJ databases">
        <authorList>
            <consortium name="Lawrence Berkeley National Laboratory"/>
            <person name="Ahrendt S."/>
            <person name="Sahu N."/>
            <person name="Indic B."/>
            <person name="Wong-Bajracharya J."/>
            <person name="Merenyi Z."/>
            <person name="Ke H.-M."/>
            <person name="Monk M."/>
            <person name="Kocsube S."/>
            <person name="Drula E."/>
            <person name="Lipzen A."/>
            <person name="Balint B."/>
            <person name="Henrissat B."/>
            <person name="Andreopoulos B."/>
            <person name="Martin F.M."/>
            <person name="Harder C.B."/>
            <person name="Rigling D."/>
            <person name="Ford K.L."/>
            <person name="Foster G.D."/>
            <person name="Pangilinan J."/>
            <person name="Papanicolaou A."/>
            <person name="Barry K."/>
            <person name="LaButti K."/>
            <person name="Viragh M."/>
            <person name="Koriabine M."/>
            <person name="Yan M."/>
            <person name="Riley R."/>
            <person name="Champramary S."/>
            <person name="Plett K.L."/>
            <person name="Tsai I.J."/>
            <person name="Slot J."/>
            <person name="Sipos G."/>
            <person name="Plett J."/>
            <person name="Nagy L.G."/>
            <person name="Grigoriev I.V."/>
        </authorList>
    </citation>
    <scope>NUCLEOTIDE SEQUENCE</scope>
    <source>
        <strain evidence="1">CCBAS 213</strain>
    </source>
</reference>